<keyword evidence="6" id="KW-0433">Leucine-rich repeat</keyword>
<dbReference type="InterPro" id="IPR000719">
    <property type="entry name" value="Prot_kinase_dom"/>
</dbReference>
<dbReference type="OrthoDB" id="1100042at2759"/>
<comment type="catalytic activity">
    <reaction evidence="18">
        <text>L-threonyl-[protein] + ATP = O-phospho-L-threonyl-[protein] + ADP + H(+)</text>
        <dbReference type="Rhea" id="RHEA:46608"/>
        <dbReference type="Rhea" id="RHEA-COMP:11060"/>
        <dbReference type="Rhea" id="RHEA-COMP:11605"/>
        <dbReference type="ChEBI" id="CHEBI:15378"/>
        <dbReference type="ChEBI" id="CHEBI:30013"/>
        <dbReference type="ChEBI" id="CHEBI:30616"/>
        <dbReference type="ChEBI" id="CHEBI:61977"/>
        <dbReference type="ChEBI" id="CHEBI:456216"/>
        <dbReference type="EC" id="2.7.11.1"/>
    </reaction>
</comment>
<reference evidence="24" key="1">
    <citation type="submission" date="2020-01" db="EMBL/GenBank/DDBJ databases">
        <authorList>
            <person name="Mishra B."/>
        </authorList>
    </citation>
    <scope>NUCLEOTIDE SEQUENCE [LARGE SCALE GENOMIC DNA]</scope>
</reference>
<dbReference type="GO" id="GO:0004674">
    <property type="term" value="F:protein serine/threonine kinase activity"/>
    <property type="evidence" value="ECO:0007669"/>
    <property type="project" value="UniProtKB-KW"/>
</dbReference>
<keyword evidence="14 22" id="KW-1133">Transmembrane helix</keyword>
<evidence type="ECO:0000256" key="8">
    <source>
        <dbReference type="ARBA" id="ARBA00022692"/>
    </source>
</evidence>
<dbReference type="PROSITE" id="PS50011">
    <property type="entry name" value="PROTEIN_KINASE_DOM"/>
    <property type="match status" value="1"/>
</dbReference>
<dbReference type="EC" id="2.7.11.1" evidence="2"/>
<evidence type="ECO:0000256" key="21">
    <source>
        <dbReference type="RuleBase" id="RU000304"/>
    </source>
</evidence>
<evidence type="ECO:0000256" key="19">
    <source>
        <dbReference type="ARBA" id="ARBA00048679"/>
    </source>
</evidence>
<dbReference type="PANTHER" id="PTHR48055:SF55">
    <property type="entry name" value="PROTEIN KINASE DOMAIN-CONTAINING PROTEIN"/>
    <property type="match status" value="1"/>
</dbReference>
<evidence type="ECO:0000256" key="1">
    <source>
        <dbReference type="ARBA" id="ARBA00004162"/>
    </source>
</evidence>
<keyword evidence="3" id="KW-1003">Cell membrane</keyword>
<gene>
    <name evidence="24" type="ORF">MERR_LOCUS20335</name>
</gene>
<evidence type="ECO:0000256" key="15">
    <source>
        <dbReference type="ARBA" id="ARBA00023136"/>
    </source>
</evidence>
<evidence type="ECO:0000259" key="23">
    <source>
        <dbReference type="PROSITE" id="PS50011"/>
    </source>
</evidence>
<comment type="caution">
    <text evidence="24">The sequence shown here is derived from an EMBL/GenBank/DDBJ whole genome shotgun (WGS) entry which is preliminary data.</text>
</comment>
<evidence type="ECO:0000256" key="18">
    <source>
        <dbReference type="ARBA" id="ARBA00047899"/>
    </source>
</evidence>
<dbReference type="FunFam" id="1.10.510.10:FF:000358">
    <property type="entry name" value="Putative leucine-rich repeat receptor-like serine/threonine-protein kinase"/>
    <property type="match status" value="1"/>
</dbReference>
<evidence type="ECO:0000256" key="10">
    <source>
        <dbReference type="ARBA" id="ARBA00022737"/>
    </source>
</evidence>
<keyword evidence="4 21" id="KW-0723">Serine/threonine-protein kinase</keyword>
<dbReference type="Gene3D" id="1.10.510.10">
    <property type="entry name" value="Transferase(Phosphotransferase) domain 1"/>
    <property type="match status" value="1"/>
</dbReference>
<evidence type="ECO:0000313" key="24">
    <source>
        <dbReference type="EMBL" id="CAA7033100.1"/>
    </source>
</evidence>
<evidence type="ECO:0000256" key="13">
    <source>
        <dbReference type="ARBA" id="ARBA00022840"/>
    </source>
</evidence>
<dbReference type="PANTHER" id="PTHR48055">
    <property type="entry name" value="LEUCINE-RICH REPEAT RECEPTOR PROTEIN KINASE EMS1"/>
    <property type="match status" value="1"/>
</dbReference>
<keyword evidence="13 20" id="KW-0067">ATP-binding</keyword>
<evidence type="ECO:0000256" key="6">
    <source>
        <dbReference type="ARBA" id="ARBA00022614"/>
    </source>
</evidence>
<sequence length="370" mass="41312">MKVIGVSIGISLILLFVLAFVSLCWLRNRKQNQQASSEAPSTLEVLHERISYGDLRNATDGFSSSNLIGTGSFGTVFKALLPAENKVVAVKVLNMQRRGAMRSFMAECESLKDIRHRNLVKLLTACSSTDFQGNDFRALIYEFMPNGSLDVWLHPEEVEEIHRPSRTLTLFERLNIAIDVASVLDYLHVHCHDPIAHCDLKPSNVLLDDDLTAHVSDFGLARLLLKFDKESFLNQLSSGGVRGTIGYAAPEYGMGGQPSIHGDVYSFGVLLLEMFTGKRPTNELFGGDLTLNSYTKSALPERVLDIADKSILHTGLRVGFPIAECLRLLLEMGLRCCEESPTNRLGTSEATKELISIRERFFKTRRTYRR</sequence>
<dbReference type="PROSITE" id="PS00108">
    <property type="entry name" value="PROTEIN_KINASE_ST"/>
    <property type="match status" value="1"/>
</dbReference>
<keyword evidence="12" id="KW-0418">Kinase</keyword>
<evidence type="ECO:0000256" key="11">
    <source>
        <dbReference type="ARBA" id="ARBA00022741"/>
    </source>
</evidence>
<proteinExistence type="inferred from homology"/>
<dbReference type="PROSITE" id="PS00107">
    <property type="entry name" value="PROTEIN_KINASE_ATP"/>
    <property type="match status" value="1"/>
</dbReference>
<evidence type="ECO:0000256" key="20">
    <source>
        <dbReference type="PROSITE-ProRule" id="PRU10141"/>
    </source>
</evidence>
<dbReference type="AlphaFoldDB" id="A0A6D2IZL3"/>
<evidence type="ECO:0000256" key="12">
    <source>
        <dbReference type="ARBA" id="ARBA00022777"/>
    </source>
</evidence>
<keyword evidence="15 22" id="KW-0472">Membrane</keyword>
<dbReference type="GO" id="GO:0005524">
    <property type="term" value="F:ATP binding"/>
    <property type="evidence" value="ECO:0007669"/>
    <property type="project" value="UniProtKB-UniRule"/>
</dbReference>
<dbReference type="SMART" id="SM00220">
    <property type="entry name" value="S_TKc"/>
    <property type="match status" value="1"/>
</dbReference>
<evidence type="ECO:0000313" key="25">
    <source>
        <dbReference type="Proteomes" id="UP000467841"/>
    </source>
</evidence>
<evidence type="ECO:0000256" key="22">
    <source>
        <dbReference type="SAM" id="Phobius"/>
    </source>
</evidence>
<evidence type="ECO:0000256" key="3">
    <source>
        <dbReference type="ARBA" id="ARBA00022475"/>
    </source>
</evidence>
<keyword evidence="5" id="KW-0597">Phosphoprotein</keyword>
<feature type="binding site" evidence="20">
    <location>
        <position position="91"/>
    </location>
    <ligand>
        <name>ATP</name>
        <dbReference type="ChEBI" id="CHEBI:30616"/>
    </ligand>
</feature>
<evidence type="ECO:0000256" key="14">
    <source>
        <dbReference type="ARBA" id="ARBA00022989"/>
    </source>
</evidence>
<evidence type="ECO:0000256" key="2">
    <source>
        <dbReference type="ARBA" id="ARBA00012513"/>
    </source>
</evidence>
<keyword evidence="9" id="KW-0732">Signal</keyword>
<comment type="similarity">
    <text evidence="21">Belongs to the protein kinase superfamily.</text>
</comment>
<dbReference type="GO" id="GO:0005886">
    <property type="term" value="C:plasma membrane"/>
    <property type="evidence" value="ECO:0007669"/>
    <property type="project" value="UniProtKB-SubCell"/>
</dbReference>
<evidence type="ECO:0000256" key="5">
    <source>
        <dbReference type="ARBA" id="ARBA00022553"/>
    </source>
</evidence>
<organism evidence="24 25">
    <name type="scientific">Microthlaspi erraticum</name>
    <dbReference type="NCBI Taxonomy" id="1685480"/>
    <lineage>
        <taxon>Eukaryota</taxon>
        <taxon>Viridiplantae</taxon>
        <taxon>Streptophyta</taxon>
        <taxon>Embryophyta</taxon>
        <taxon>Tracheophyta</taxon>
        <taxon>Spermatophyta</taxon>
        <taxon>Magnoliopsida</taxon>
        <taxon>eudicotyledons</taxon>
        <taxon>Gunneridae</taxon>
        <taxon>Pentapetalae</taxon>
        <taxon>rosids</taxon>
        <taxon>malvids</taxon>
        <taxon>Brassicales</taxon>
        <taxon>Brassicaceae</taxon>
        <taxon>Coluteocarpeae</taxon>
        <taxon>Microthlaspi</taxon>
    </lineage>
</organism>
<keyword evidence="11 20" id="KW-0547">Nucleotide-binding</keyword>
<evidence type="ECO:0000256" key="9">
    <source>
        <dbReference type="ARBA" id="ARBA00022729"/>
    </source>
</evidence>
<name>A0A6D2IZL3_9BRAS</name>
<feature type="domain" description="Protein kinase" evidence="23">
    <location>
        <begin position="62"/>
        <end position="362"/>
    </location>
</feature>
<keyword evidence="25" id="KW-1185">Reference proteome</keyword>
<evidence type="ECO:0000256" key="7">
    <source>
        <dbReference type="ARBA" id="ARBA00022679"/>
    </source>
</evidence>
<dbReference type="FunFam" id="3.30.200.20:FF:000432">
    <property type="entry name" value="LRR receptor-like serine/threonine-protein kinase EFR"/>
    <property type="match status" value="1"/>
</dbReference>
<accession>A0A6D2IZL3</accession>
<dbReference type="Gene3D" id="3.30.200.20">
    <property type="entry name" value="Phosphorylase Kinase, domain 1"/>
    <property type="match status" value="1"/>
</dbReference>
<dbReference type="SUPFAM" id="SSF56112">
    <property type="entry name" value="Protein kinase-like (PK-like)"/>
    <property type="match status" value="1"/>
</dbReference>
<dbReference type="EMBL" id="CACVBM020001129">
    <property type="protein sequence ID" value="CAA7033100.1"/>
    <property type="molecule type" value="Genomic_DNA"/>
</dbReference>
<dbReference type="Pfam" id="PF00069">
    <property type="entry name" value="Pkinase"/>
    <property type="match status" value="1"/>
</dbReference>
<dbReference type="InterPro" id="IPR011009">
    <property type="entry name" value="Kinase-like_dom_sf"/>
</dbReference>
<feature type="transmembrane region" description="Helical" evidence="22">
    <location>
        <begin position="6"/>
        <end position="26"/>
    </location>
</feature>
<keyword evidence="16" id="KW-0675">Receptor</keyword>
<comment type="catalytic activity">
    <reaction evidence="19">
        <text>L-seryl-[protein] + ATP = O-phospho-L-seryl-[protein] + ADP + H(+)</text>
        <dbReference type="Rhea" id="RHEA:17989"/>
        <dbReference type="Rhea" id="RHEA-COMP:9863"/>
        <dbReference type="Rhea" id="RHEA-COMP:11604"/>
        <dbReference type="ChEBI" id="CHEBI:15378"/>
        <dbReference type="ChEBI" id="CHEBI:29999"/>
        <dbReference type="ChEBI" id="CHEBI:30616"/>
        <dbReference type="ChEBI" id="CHEBI:83421"/>
        <dbReference type="ChEBI" id="CHEBI:456216"/>
        <dbReference type="EC" id="2.7.11.1"/>
    </reaction>
</comment>
<keyword evidence="10" id="KW-0677">Repeat</keyword>
<dbReference type="InterPro" id="IPR017441">
    <property type="entry name" value="Protein_kinase_ATP_BS"/>
</dbReference>
<comment type="subcellular location">
    <subcellularLocation>
        <location evidence="1">Cell membrane</location>
        <topology evidence="1">Single-pass membrane protein</topology>
    </subcellularLocation>
</comment>
<evidence type="ECO:0000256" key="4">
    <source>
        <dbReference type="ARBA" id="ARBA00022527"/>
    </source>
</evidence>
<keyword evidence="17" id="KW-0325">Glycoprotein</keyword>
<dbReference type="Proteomes" id="UP000467841">
    <property type="component" value="Unassembled WGS sequence"/>
</dbReference>
<evidence type="ECO:0000256" key="17">
    <source>
        <dbReference type="ARBA" id="ARBA00023180"/>
    </source>
</evidence>
<protein>
    <recommendedName>
        <fullName evidence="2">non-specific serine/threonine protein kinase</fullName>
        <ecNumber evidence="2">2.7.11.1</ecNumber>
    </recommendedName>
</protein>
<keyword evidence="8 22" id="KW-0812">Transmembrane</keyword>
<dbReference type="InterPro" id="IPR051564">
    <property type="entry name" value="LRR_receptor-like_kinase"/>
</dbReference>
<keyword evidence="7" id="KW-0808">Transferase</keyword>
<dbReference type="InterPro" id="IPR008271">
    <property type="entry name" value="Ser/Thr_kinase_AS"/>
</dbReference>
<evidence type="ECO:0000256" key="16">
    <source>
        <dbReference type="ARBA" id="ARBA00023170"/>
    </source>
</evidence>